<dbReference type="AlphaFoldDB" id="A0AA88HCH8"/>
<feature type="coiled-coil region" evidence="1">
    <location>
        <begin position="509"/>
        <end position="536"/>
    </location>
</feature>
<protein>
    <submittedName>
        <fullName evidence="2">Uncharacterized protein</fullName>
    </submittedName>
</protein>
<name>A0AA88HCH8_ARTSF</name>
<sequence>MIQQLQNSHVKQKCFNESDQKWGSVEKLKHIFDKKEAANPSVDAAAPDQKFEGRENRTGAPVQNKMRNSTQITKNCSTGNVIEALPGGKILQTFEKNARGKTNPETKLINREKINRSIKAEKKIGCYNTYEEEATVDEISKTLTRKFEEIEGRKRNAETNVPDPEKTDCTINVKHKMIQKLQKSHMKQKCFNESDRKWASVEKLKHIFDNKEAANPSVDAAAPDQKFEGRENGTGAPVQNKIRNSTQMTKNCSTGNVIEALPGGKILQTFEKNAREKTNPETKLINREKINRSIKAEKKIGGYNTYEEEATIDEISEGKCSNEEKNKDKDRCKMCQQKLETFDTQDDCCEIYKIQEQICHYLSKHNISKRNQLDIAQILETLSSELDVIDRDKIIAIDNILETIQLQISRLAGLYLLENDPICLERLKMLYHLDQQIRQEKSELSEKSSLKDRLRSLMSKKRISNFQLWSPFSVAKAHTDKDLDIQNMQEVWSYRWSRESLKESTFEKIWNLEKTLENISNKLDKIESIKENAIETLLKSIMIRELRLAAIYVINRDKNYLQEIHRLLNLDKKISQLRENTKCQRKWDNGALEKVVTSLTNSVAI</sequence>
<evidence type="ECO:0000256" key="1">
    <source>
        <dbReference type="SAM" id="Coils"/>
    </source>
</evidence>
<dbReference type="Proteomes" id="UP001187531">
    <property type="component" value="Unassembled WGS sequence"/>
</dbReference>
<comment type="caution">
    <text evidence="2">The sequence shown here is derived from an EMBL/GenBank/DDBJ whole genome shotgun (WGS) entry which is preliminary data.</text>
</comment>
<accession>A0AA88HCH8</accession>
<proteinExistence type="predicted"/>
<keyword evidence="1" id="KW-0175">Coiled coil</keyword>
<gene>
    <name evidence="2" type="ORF">QYM36_013227</name>
</gene>
<dbReference type="EMBL" id="JAVRJZ010000017">
    <property type="protein sequence ID" value="KAK2709495.1"/>
    <property type="molecule type" value="Genomic_DNA"/>
</dbReference>
<organism evidence="2 3">
    <name type="scientific">Artemia franciscana</name>
    <name type="common">Brine shrimp</name>
    <name type="synonym">Artemia sanfranciscana</name>
    <dbReference type="NCBI Taxonomy" id="6661"/>
    <lineage>
        <taxon>Eukaryota</taxon>
        <taxon>Metazoa</taxon>
        <taxon>Ecdysozoa</taxon>
        <taxon>Arthropoda</taxon>
        <taxon>Crustacea</taxon>
        <taxon>Branchiopoda</taxon>
        <taxon>Anostraca</taxon>
        <taxon>Artemiidae</taxon>
        <taxon>Artemia</taxon>
    </lineage>
</organism>
<reference evidence="2" key="1">
    <citation type="submission" date="2023-07" db="EMBL/GenBank/DDBJ databases">
        <title>Chromosome-level genome assembly of Artemia franciscana.</title>
        <authorList>
            <person name="Jo E."/>
        </authorList>
    </citation>
    <scope>NUCLEOTIDE SEQUENCE</scope>
    <source>
        <tissue evidence="2">Whole body</tissue>
    </source>
</reference>
<evidence type="ECO:0000313" key="2">
    <source>
        <dbReference type="EMBL" id="KAK2709495.1"/>
    </source>
</evidence>
<evidence type="ECO:0000313" key="3">
    <source>
        <dbReference type="Proteomes" id="UP001187531"/>
    </source>
</evidence>
<keyword evidence="3" id="KW-1185">Reference proteome</keyword>